<dbReference type="GeneID" id="29520754"/>
<proteinExistence type="predicted"/>
<keyword evidence="1" id="KW-0614">Plasmid</keyword>
<evidence type="ECO:0000313" key="1">
    <source>
        <dbReference type="EMBL" id="WFP93028.1"/>
    </source>
</evidence>
<dbReference type="RefSeq" id="WP_034800258.1">
    <property type="nucleotide sequence ID" value="NZ_CP015881.1"/>
</dbReference>
<name>A0ABY8HLV0_ENSAD</name>
<keyword evidence="2" id="KW-1185">Reference proteome</keyword>
<gene>
    <name evidence="1" type="ORF">P4B07_25095</name>
</gene>
<evidence type="ECO:0000313" key="2">
    <source>
        <dbReference type="Proteomes" id="UP001214094"/>
    </source>
</evidence>
<protein>
    <submittedName>
        <fullName evidence="1">Uncharacterized protein</fullName>
    </submittedName>
</protein>
<sequence length="154" mass="16852">MLLLEQAAYPAAQFLLKDFSSTHVAIAAVLDGIIKGEVWVDRPVEPRVALLANGDAYYLAGLPDEAGDSFADLKELIPDWAYFFVEGRWSDRLGDIWSNGFARPHPLVRMGLPGASHGLAATMLPDGFRLVPIDQRLLDLESGNIETVTDLMEG</sequence>
<organism evidence="1 2">
    <name type="scientific">Ensifer adhaerens</name>
    <name type="common">Sinorhizobium morelense</name>
    <dbReference type="NCBI Taxonomy" id="106592"/>
    <lineage>
        <taxon>Bacteria</taxon>
        <taxon>Pseudomonadati</taxon>
        <taxon>Pseudomonadota</taxon>
        <taxon>Alphaproteobacteria</taxon>
        <taxon>Hyphomicrobiales</taxon>
        <taxon>Rhizobiaceae</taxon>
        <taxon>Sinorhizobium/Ensifer group</taxon>
        <taxon>Ensifer</taxon>
    </lineage>
</organism>
<dbReference type="EMBL" id="CP121309">
    <property type="protein sequence ID" value="WFP93028.1"/>
    <property type="molecule type" value="Genomic_DNA"/>
</dbReference>
<geneLocation type="plasmid" evidence="1 2">
    <name>unnamedA</name>
</geneLocation>
<reference evidence="1 2" key="1">
    <citation type="submission" date="2023-03" db="EMBL/GenBank/DDBJ databases">
        <title>Comparative genome and transcriptome analysis combination mining strategies for increasing vitamin B12 production of Ensifer adhaerens strain.</title>
        <authorList>
            <person name="Yongheng L."/>
        </authorList>
    </citation>
    <scope>NUCLEOTIDE SEQUENCE [LARGE SCALE GENOMIC DNA]</scope>
    <source>
        <strain evidence="1 2">Casida A-T305</strain>
        <plasmid evidence="1 2">unnamedA</plasmid>
    </source>
</reference>
<accession>A0ABY8HLV0</accession>
<dbReference type="Gene3D" id="3.40.630.110">
    <property type="entry name" value="GNAT acetyltransferase-like"/>
    <property type="match status" value="1"/>
</dbReference>
<dbReference type="InterPro" id="IPR042573">
    <property type="entry name" value="GNAT_acetyltra_N"/>
</dbReference>
<dbReference type="Proteomes" id="UP001214094">
    <property type="component" value="Plasmid unnamedA"/>
</dbReference>